<reference evidence="2" key="1">
    <citation type="submission" date="2021-02" db="EMBL/GenBank/DDBJ databases">
        <authorList>
            <person name="Nowell W R."/>
        </authorList>
    </citation>
    <scope>NUCLEOTIDE SEQUENCE</scope>
</reference>
<feature type="transmembrane region" description="Helical" evidence="1">
    <location>
        <begin position="51"/>
        <end position="71"/>
    </location>
</feature>
<dbReference type="Gene3D" id="1.20.1070.10">
    <property type="entry name" value="Rhodopsin 7-helix transmembrane proteins"/>
    <property type="match status" value="1"/>
</dbReference>
<dbReference type="Proteomes" id="UP000663828">
    <property type="component" value="Unassembled WGS sequence"/>
</dbReference>
<dbReference type="EMBL" id="CAJNOR010009684">
    <property type="protein sequence ID" value="CAF1647124.1"/>
    <property type="molecule type" value="Genomic_DNA"/>
</dbReference>
<evidence type="ECO:0000313" key="2">
    <source>
        <dbReference type="EMBL" id="CAF1647124.1"/>
    </source>
</evidence>
<feature type="transmembrane region" description="Helical" evidence="1">
    <location>
        <begin position="261"/>
        <end position="278"/>
    </location>
</feature>
<feature type="transmembrane region" description="Helical" evidence="1">
    <location>
        <begin position="221"/>
        <end position="249"/>
    </location>
</feature>
<evidence type="ECO:0008006" key="4">
    <source>
        <dbReference type="Google" id="ProtNLM"/>
    </source>
</evidence>
<feature type="transmembrane region" description="Helical" evidence="1">
    <location>
        <begin position="6"/>
        <end position="30"/>
    </location>
</feature>
<feature type="transmembrane region" description="Helical" evidence="1">
    <location>
        <begin position="83"/>
        <end position="106"/>
    </location>
</feature>
<feature type="transmembrane region" description="Helical" evidence="1">
    <location>
        <begin position="173"/>
        <end position="194"/>
    </location>
</feature>
<keyword evidence="1" id="KW-0812">Transmembrane</keyword>
<dbReference type="SUPFAM" id="SSF81321">
    <property type="entry name" value="Family A G protein-coupled receptor-like"/>
    <property type="match status" value="1"/>
</dbReference>
<feature type="transmembrane region" description="Helical" evidence="1">
    <location>
        <begin position="127"/>
        <end position="153"/>
    </location>
</feature>
<keyword evidence="1" id="KW-1133">Transmembrane helix</keyword>
<dbReference type="AlphaFoldDB" id="A0A816EG54"/>
<keyword evidence="1" id="KW-0472">Membrane</keyword>
<proteinExistence type="predicted"/>
<accession>A0A816EG54</accession>
<protein>
    <recommendedName>
        <fullName evidence="4">G-protein coupled receptors family 1 profile domain-containing protein</fullName>
    </recommendedName>
</protein>
<name>A0A816EG54_ADIRI</name>
<keyword evidence="3" id="KW-1185">Reference proteome</keyword>
<gene>
    <name evidence="2" type="ORF">XAT740_LOCUS54315</name>
</gene>
<evidence type="ECO:0000256" key="1">
    <source>
        <dbReference type="SAM" id="Phobius"/>
    </source>
</evidence>
<evidence type="ECO:0000313" key="3">
    <source>
        <dbReference type="Proteomes" id="UP000663828"/>
    </source>
</evidence>
<organism evidence="2 3">
    <name type="scientific">Adineta ricciae</name>
    <name type="common">Rotifer</name>
    <dbReference type="NCBI Taxonomy" id="249248"/>
    <lineage>
        <taxon>Eukaryota</taxon>
        <taxon>Metazoa</taxon>
        <taxon>Spiralia</taxon>
        <taxon>Gnathifera</taxon>
        <taxon>Rotifera</taxon>
        <taxon>Eurotatoria</taxon>
        <taxon>Bdelloidea</taxon>
        <taxon>Adinetida</taxon>
        <taxon>Adinetidae</taxon>
        <taxon>Adineta</taxon>
    </lineage>
</organism>
<comment type="caution">
    <text evidence="2">The sequence shown here is derived from an EMBL/GenBank/DDBJ whole genome shotgun (WGS) entry which is preliminary data.</text>
</comment>
<sequence length="310" mass="36562">MVTSNIGFILNFITIVVNVISCFISFLIVLGTVHHLSKNRLNKDDKITIILAANIYSLIFFYTIILISFNIQAILGELYAQDFNSWWCIFLGYLAAVFLSTIYWSFANQAFFRLCRIVYSTIQWFQYYWLYIIIPPIEFIILCLLFCPLLLWHDIVYISTEYYCNVRNRNIRGVIWLLSVGYGGPLLFLLVIYIRIAQYIYQRRNTQTLIVRRRQQRELIVVRRIFITVTFLIILQIPRTILFIMLFITGDEYTYFARVEWLFLGLSMIGLSLSMAFSTPQLKKIIMQTWHFNRIKPANALTAAVRTAHL</sequence>